<evidence type="ECO:0000313" key="1">
    <source>
        <dbReference type="EMBL" id="QTA91753.1"/>
    </source>
</evidence>
<accession>A0A975GT49</accession>
<dbReference type="Proteomes" id="UP000663722">
    <property type="component" value="Chromosome"/>
</dbReference>
<reference evidence="1" key="1">
    <citation type="journal article" date="2021" name="Microb. Physiol.">
        <title>Proteogenomic Insights into the Physiology of Marine, Sulfate-Reducing, Filamentous Desulfonema limicola and Desulfonema magnum.</title>
        <authorList>
            <person name="Schnaars V."/>
            <person name="Wohlbrand L."/>
            <person name="Scheve S."/>
            <person name="Hinrichs C."/>
            <person name="Reinhardt R."/>
            <person name="Rabus R."/>
        </authorList>
    </citation>
    <scope>NUCLEOTIDE SEQUENCE</scope>
    <source>
        <strain evidence="1">4be13</strain>
    </source>
</reference>
<name>A0A975GT49_9BACT</name>
<organism evidence="1 2">
    <name type="scientific">Desulfonema magnum</name>
    <dbReference type="NCBI Taxonomy" id="45655"/>
    <lineage>
        <taxon>Bacteria</taxon>
        <taxon>Pseudomonadati</taxon>
        <taxon>Thermodesulfobacteriota</taxon>
        <taxon>Desulfobacteria</taxon>
        <taxon>Desulfobacterales</taxon>
        <taxon>Desulfococcaceae</taxon>
        <taxon>Desulfonema</taxon>
    </lineage>
</organism>
<keyword evidence="2" id="KW-1185">Reference proteome</keyword>
<dbReference type="RefSeq" id="WP_207679396.1">
    <property type="nucleotide sequence ID" value="NZ_CP061800.1"/>
</dbReference>
<proteinExistence type="predicted"/>
<dbReference type="AlphaFoldDB" id="A0A975GT49"/>
<gene>
    <name evidence="1" type="ORF">dnm_078270</name>
</gene>
<sequence>MNNYHTTYTNQLIQEINATPGEYLPTLLNIVRSFRESITLKPAESSFRQGWEEAMSGEAMPVDELWTGIENDG</sequence>
<dbReference type="EMBL" id="CP061800">
    <property type="protein sequence ID" value="QTA91753.1"/>
    <property type="molecule type" value="Genomic_DNA"/>
</dbReference>
<evidence type="ECO:0000313" key="2">
    <source>
        <dbReference type="Proteomes" id="UP000663722"/>
    </source>
</evidence>
<dbReference type="KEGG" id="dmm:dnm_078270"/>
<protein>
    <submittedName>
        <fullName evidence="1">Uncharacterized protein</fullName>
    </submittedName>
</protein>